<evidence type="ECO:0000313" key="4">
    <source>
        <dbReference type="Proteomes" id="UP000594262"/>
    </source>
</evidence>
<evidence type="ECO:0000313" key="3">
    <source>
        <dbReference type="EnsemblMetazoa" id="CLYHEMP013515.2"/>
    </source>
</evidence>
<feature type="chain" id="PRO_5029745805" description="Secreted protein" evidence="2">
    <location>
        <begin position="22"/>
        <end position="194"/>
    </location>
</feature>
<keyword evidence="2" id="KW-0732">Signal</keyword>
<dbReference type="AlphaFoldDB" id="A0A7M5WVC8"/>
<proteinExistence type="predicted"/>
<accession>A0A7M5WVC8</accession>
<evidence type="ECO:0000256" key="2">
    <source>
        <dbReference type="SAM" id="SignalP"/>
    </source>
</evidence>
<evidence type="ECO:0000256" key="1">
    <source>
        <dbReference type="SAM" id="Phobius"/>
    </source>
</evidence>
<sequence>MFYFNILAILLLLSLFKGAIGLDCYMCSYYEGFQLPHPGCKALVDTKNLTKSCSDDEVCQSMFVFKRSEASQTEEDFYSGFNSVMRECRPRAKLACGDKKDERWYNCTHRPLTDGKVTECFACCEEGRCGAKVELFKDEWSPTDKDKDKGESEGEGPSPATVIALSVVIPAVFLLAVAVAWKMKLHQRVSNCNN</sequence>
<evidence type="ECO:0008006" key="5">
    <source>
        <dbReference type="Google" id="ProtNLM"/>
    </source>
</evidence>
<protein>
    <recommendedName>
        <fullName evidence="5">Secreted protein</fullName>
    </recommendedName>
</protein>
<dbReference type="RefSeq" id="XP_066933906.1">
    <property type="nucleotide sequence ID" value="XM_067077805.1"/>
</dbReference>
<organism evidence="3 4">
    <name type="scientific">Clytia hemisphaerica</name>
    <dbReference type="NCBI Taxonomy" id="252671"/>
    <lineage>
        <taxon>Eukaryota</taxon>
        <taxon>Metazoa</taxon>
        <taxon>Cnidaria</taxon>
        <taxon>Hydrozoa</taxon>
        <taxon>Hydroidolina</taxon>
        <taxon>Leptothecata</taxon>
        <taxon>Obeliida</taxon>
        <taxon>Clytiidae</taxon>
        <taxon>Clytia</taxon>
    </lineage>
</organism>
<dbReference type="EnsemblMetazoa" id="CLYHEMT013515.2">
    <property type="protein sequence ID" value="CLYHEMP013515.2"/>
    <property type="gene ID" value="CLYHEMG013515"/>
</dbReference>
<name>A0A7M5WVC8_9CNID</name>
<keyword evidence="1" id="KW-1133">Transmembrane helix</keyword>
<keyword evidence="1" id="KW-0812">Transmembrane</keyword>
<keyword evidence="4" id="KW-1185">Reference proteome</keyword>
<keyword evidence="1" id="KW-0472">Membrane</keyword>
<dbReference type="RefSeq" id="XP_066933905.1">
    <property type="nucleotide sequence ID" value="XM_067077804.1"/>
</dbReference>
<feature type="signal peptide" evidence="2">
    <location>
        <begin position="1"/>
        <end position="21"/>
    </location>
</feature>
<reference evidence="3" key="1">
    <citation type="submission" date="2021-01" db="UniProtKB">
        <authorList>
            <consortium name="EnsemblMetazoa"/>
        </authorList>
    </citation>
    <scope>IDENTIFICATION</scope>
</reference>
<dbReference type="Proteomes" id="UP000594262">
    <property type="component" value="Unplaced"/>
</dbReference>
<feature type="transmembrane region" description="Helical" evidence="1">
    <location>
        <begin position="162"/>
        <end position="181"/>
    </location>
</feature>
<dbReference type="GeneID" id="136821578"/>